<organism evidence="5 6">
    <name type="scientific">Pseudarthrobacter niigatensis</name>
    <dbReference type="NCBI Taxonomy" id="369935"/>
    <lineage>
        <taxon>Bacteria</taxon>
        <taxon>Bacillati</taxon>
        <taxon>Actinomycetota</taxon>
        <taxon>Actinomycetes</taxon>
        <taxon>Micrococcales</taxon>
        <taxon>Micrococcaceae</taxon>
        <taxon>Pseudarthrobacter</taxon>
    </lineage>
</organism>
<dbReference type="SUPFAM" id="SSF46785">
    <property type="entry name" value="Winged helix' DNA-binding domain"/>
    <property type="match status" value="1"/>
</dbReference>
<evidence type="ECO:0000313" key="6">
    <source>
        <dbReference type="Proteomes" id="UP001239267"/>
    </source>
</evidence>
<dbReference type="Gene3D" id="1.20.120.530">
    <property type="entry name" value="GntR ligand-binding domain-like"/>
    <property type="match status" value="1"/>
</dbReference>
<dbReference type="PRINTS" id="PR00035">
    <property type="entry name" value="HTHGNTR"/>
</dbReference>
<dbReference type="SUPFAM" id="SSF48008">
    <property type="entry name" value="GntR ligand-binding domain-like"/>
    <property type="match status" value="1"/>
</dbReference>
<dbReference type="GO" id="GO:0003677">
    <property type="term" value="F:DNA binding"/>
    <property type="evidence" value="ECO:0007669"/>
    <property type="project" value="UniProtKB-KW"/>
</dbReference>
<dbReference type="PROSITE" id="PS50949">
    <property type="entry name" value="HTH_GNTR"/>
    <property type="match status" value="1"/>
</dbReference>
<reference evidence="5 6" key="1">
    <citation type="submission" date="2023-07" db="EMBL/GenBank/DDBJ databases">
        <title>Sorghum-associated microbial communities from plants grown in Nebraska, USA.</title>
        <authorList>
            <person name="Schachtman D."/>
        </authorList>
    </citation>
    <scope>NUCLEOTIDE SEQUENCE [LARGE SCALE GENOMIC DNA]</scope>
    <source>
        <strain evidence="5 6">DS1001</strain>
    </source>
</reference>
<name>A0AAJ1SQZ8_9MICC</name>
<dbReference type="PANTHER" id="PTHR43537:SF24">
    <property type="entry name" value="GLUCONATE OPERON TRANSCRIPTIONAL REPRESSOR"/>
    <property type="match status" value="1"/>
</dbReference>
<evidence type="ECO:0000256" key="3">
    <source>
        <dbReference type="ARBA" id="ARBA00023163"/>
    </source>
</evidence>
<keyword evidence="1" id="KW-0805">Transcription regulation</keyword>
<gene>
    <name evidence="5" type="ORF">J2T23_001099</name>
</gene>
<evidence type="ECO:0000256" key="1">
    <source>
        <dbReference type="ARBA" id="ARBA00023015"/>
    </source>
</evidence>
<keyword evidence="3" id="KW-0804">Transcription</keyword>
<dbReference type="EMBL" id="JAUSTB010000003">
    <property type="protein sequence ID" value="MDQ0145209.1"/>
    <property type="molecule type" value="Genomic_DNA"/>
</dbReference>
<protein>
    <submittedName>
        <fullName evidence="5">DNA-binding GntR family transcriptional regulator</fullName>
    </submittedName>
</protein>
<dbReference type="InterPro" id="IPR000524">
    <property type="entry name" value="Tscrpt_reg_HTH_GntR"/>
</dbReference>
<keyword evidence="6" id="KW-1185">Reference proteome</keyword>
<evidence type="ECO:0000313" key="5">
    <source>
        <dbReference type="EMBL" id="MDQ0145209.1"/>
    </source>
</evidence>
<dbReference type="RefSeq" id="WP_141159023.1">
    <property type="nucleotide sequence ID" value="NZ_JAUSTB010000003.1"/>
</dbReference>
<dbReference type="GO" id="GO:0003700">
    <property type="term" value="F:DNA-binding transcription factor activity"/>
    <property type="evidence" value="ECO:0007669"/>
    <property type="project" value="InterPro"/>
</dbReference>
<dbReference type="PANTHER" id="PTHR43537">
    <property type="entry name" value="TRANSCRIPTIONAL REGULATOR, GNTR FAMILY"/>
    <property type="match status" value="1"/>
</dbReference>
<comment type="caution">
    <text evidence="5">The sequence shown here is derived from an EMBL/GenBank/DDBJ whole genome shotgun (WGS) entry which is preliminary data.</text>
</comment>
<evidence type="ECO:0000256" key="2">
    <source>
        <dbReference type="ARBA" id="ARBA00023125"/>
    </source>
</evidence>
<dbReference type="Gene3D" id="1.10.10.10">
    <property type="entry name" value="Winged helix-like DNA-binding domain superfamily/Winged helix DNA-binding domain"/>
    <property type="match status" value="1"/>
</dbReference>
<dbReference type="InterPro" id="IPR008920">
    <property type="entry name" value="TF_FadR/GntR_C"/>
</dbReference>
<dbReference type="Pfam" id="PF07729">
    <property type="entry name" value="FCD"/>
    <property type="match status" value="1"/>
</dbReference>
<keyword evidence="2 5" id="KW-0238">DNA-binding</keyword>
<dbReference type="InterPro" id="IPR036388">
    <property type="entry name" value="WH-like_DNA-bd_sf"/>
</dbReference>
<evidence type="ECO:0000259" key="4">
    <source>
        <dbReference type="PROSITE" id="PS50949"/>
    </source>
</evidence>
<dbReference type="SMART" id="SM00895">
    <property type="entry name" value="FCD"/>
    <property type="match status" value="1"/>
</dbReference>
<dbReference type="SMART" id="SM00345">
    <property type="entry name" value="HTH_GNTR"/>
    <property type="match status" value="1"/>
</dbReference>
<dbReference type="CDD" id="cd07377">
    <property type="entry name" value="WHTH_GntR"/>
    <property type="match status" value="1"/>
</dbReference>
<proteinExistence type="predicted"/>
<dbReference type="Proteomes" id="UP001239267">
    <property type="component" value="Unassembled WGS sequence"/>
</dbReference>
<accession>A0AAJ1SQZ8</accession>
<sequence>MASPIHQRLREDVLASVFAPDEPLTEAKLTERYGASRTPVREALQRLEQDGLVERRGKAVVVRTHSAEEIIDIYESRIILEQAAAAKAAVKATALDRQLLTGLLTQMQQLDPSDGRALAETNRAFHAQLWHATHSPSLIGLLERLDQQVRRYTLTTLTYPGRWPVVLADYAELLAAIGDGDSGRAGEIAARHMSDALNIRLKMYAEDPRTL</sequence>
<dbReference type="AlphaFoldDB" id="A0AAJ1SQZ8"/>
<feature type="domain" description="HTH gntR-type" evidence="4">
    <location>
        <begin position="1"/>
        <end position="65"/>
    </location>
</feature>
<dbReference type="InterPro" id="IPR036390">
    <property type="entry name" value="WH_DNA-bd_sf"/>
</dbReference>
<dbReference type="Pfam" id="PF00392">
    <property type="entry name" value="GntR"/>
    <property type="match status" value="1"/>
</dbReference>
<dbReference type="InterPro" id="IPR011711">
    <property type="entry name" value="GntR_C"/>
</dbReference>